<feature type="transmembrane region" description="Helical" evidence="2">
    <location>
        <begin position="12"/>
        <end position="32"/>
    </location>
</feature>
<keyword evidence="2" id="KW-1133">Transmembrane helix</keyword>
<accession>A0A0R1S5U6</accession>
<dbReference type="eggNOG" id="ENOG5030AR8">
    <property type="taxonomic scope" value="Bacteria"/>
</dbReference>
<sequence length="77" mass="9295">MGIILFAILKMLFWIAPFVIIIALLGWLYFYLAKKKLNKFINIQFDNFKNEFDDEQPNKEKHRKQARNVHTHDVDDK</sequence>
<feature type="compositionally biased region" description="Basic residues" evidence="1">
    <location>
        <begin position="60"/>
        <end position="69"/>
    </location>
</feature>
<organism evidence="3 4">
    <name type="scientific">Lactobacillus psittaci DSM 15354</name>
    <dbReference type="NCBI Taxonomy" id="1122152"/>
    <lineage>
        <taxon>Bacteria</taxon>
        <taxon>Bacillati</taxon>
        <taxon>Bacillota</taxon>
        <taxon>Bacilli</taxon>
        <taxon>Lactobacillales</taxon>
        <taxon>Lactobacillaceae</taxon>
        <taxon>Lactobacillus</taxon>
    </lineage>
</organism>
<dbReference type="PATRIC" id="fig|1122152.4.peg.134"/>
<keyword evidence="2" id="KW-0472">Membrane</keyword>
<evidence type="ECO:0000313" key="4">
    <source>
        <dbReference type="Proteomes" id="UP000051931"/>
    </source>
</evidence>
<feature type="region of interest" description="Disordered" evidence="1">
    <location>
        <begin position="51"/>
        <end position="77"/>
    </location>
</feature>
<gene>
    <name evidence="3" type="ORF">FC23_GL000133</name>
</gene>
<keyword evidence="4" id="KW-1185">Reference proteome</keyword>
<protein>
    <submittedName>
        <fullName evidence="3">Uncharacterized protein</fullName>
    </submittedName>
</protein>
<evidence type="ECO:0000256" key="1">
    <source>
        <dbReference type="SAM" id="MobiDB-lite"/>
    </source>
</evidence>
<dbReference type="Proteomes" id="UP000051931">
    <property type="component" value="Unassembled WGS sequence"/>
</dbReference>
<evidence type="ECO:0000256" key="2">
    <source>
        <dbReference type="SAM" id="Phobius"/>
    </source>
</evidence>
<comment type="caution">
    <text evidence="3">The sequence shown here is derived from an EMBL/GenBank/DDBJ whole genome shotgun (WGS) entry which is preliminary data.</text>
</comment>
<keyword evidence="2" id="KW-0812">Transmembrane</keyword>
<dbReference type="STRING" id="1122152.GCA_000425905_00551"/>
<reference evidence="3 4" key="1">
    <citation type="journal article" date="2015" name="Genome Announc.">
        <title>Expanding the biotechnology potential of lactobacilli through comparative genomics of 213 strains and associated genera.</title>
        <authorList>
            <person name="Sun Z."/>
            <person name="Harris H.M."/>
            <person name="McCann A."/>
            <person name="Guo C."/>
            <person name="Argimon S."/>
            <person name="Zhang W."/>
            <person name="Yang X."/>
            <person name="Jeffery I.B."/>
            <person name="Cooney J.C."/>
            <person name="Kagawa T.F."/>
            <person name="Liu W."/>
            <person name="Song Y."/>
            <person name="Salvetti E."/>
            <person name="Wrobel A."/>
            <person name="Rasinkangas P."/>
            <person name="Parkhill J."/>
            <person name="Rea M.C."/>
            <person name="O'Sullivan O."/>
            <person name="Ritari J."/>
            <person name="Douillard F.P."/>
            <person name="Paul Ross R."/>
            <person name="Yang R."/>
            <person name="Briner A.E."/>
            <person name="Felis G.E."/>
            <person name="de Vos W.M."/>
            <person name="Barrangou R."/>
            <person name="Klaenhammer T.R."/>
            <person name="Caufield P.W."/>
            <person name="Cui Y."/>
            <person name="Zhang H."/>
            <person name="O'Toole P.W."/>
        </authorList>
    </citation>
    <scope>NUCLEOTIDE SEQUENCE [LARGE SCALE GENOMIC DNA]</scope>
    <source>
        <strain evidence="3 4">DSM 15354</strain>
    </source>
</reference>
<evidence type="ECO:0000313" key="3">
    <source>
        <dbReference type="EMBL" id="KRL63886.1"/>
    </source>
</evidence>
<name>A0A0R1S5U6_9LACO</name>
<proteinExistence type="predicted"/>
<dbReference type="EMBL" id="AZFB01000001">
    <property type="protein sequence ID" value="KRL63886.1"/>
    <property type="molecule type" value="Genomic_DNA"/>
</dbReference>
<dbReference type="AlphaFoldDB" id="A0A0R1S5U6"/>